<keyword evidence="2" id="KW-1185">Reference proteome</keyword>
<proteinExistence type="predicted"/>
<evidence type="ECO:0000313" key="1">
    <source>
        <dbReference type="EMBL" id="KAF5895730.1"/>
    </source>
</evidence>
<accession>A0A8J4UJ53</accession>
<dbReference type="Proteomes" id="UP000727407">
    <property type="component" value="Unassembled WGS sequence"/>
</dbReference>
<sequence>MRLLALHSPGPFHHLRQLNLSRIMRPSGQKKHPQTLHMVLKHSKESSYVINQGRYMALLDSSAWPFQDLLKCEYSHPADIFTSEGRTRRQPHPS</sequence>
<protein>
    <submittedName>
        <fullName evidence="1">tRNA(Met) cytidine acetyltransferase TmcA</fullName>
    </submittedName>
</protein>
<gene>
    <name evidence="1" type="primary">tmcA</name>
    <name evidence="1" type="ORF">DAT39_014573</name>
</gene>
<name>A0A8J4UJ53_CLAMG</name>
<organism evidence="1 2">
    <name type="scientific">Clarias magur</name>
    <name type="common">Asian catfish</name>
    <name type="synonym">Macropteronotus magur</name>
    <dbReference type="NCBI Taxonomy" id="1594786"/>
    <lineage>
        <taxon>Eukaryota</taxon>
        <taxon>Metazoa</taxon>
        <taxon>Chordata</taxon>
        <taxon>Craniata</taxon>
        <taxon>Vertebrata</taxon>
        <taxon>Euteleostomi</taxon>
        <taxon>Actinopterygii</taxon>
        <taxon>Neopterygii</taxon>
        <taxon>Teleostei</taxon>
        <taxon>Ostariophysi</taxon>
        <taxon>Siluriformes</taxon>
        <taxon>Clariidae</taxon>
        <taxon>Clarias</taxon>
    </lineage>
</organism>
<dbReference type="EMBL" id="QNUK01000308">
    <property type="protein sequence ID" value="KAF5895730.1"/>
    <property type="molecule type" value="Genomic_DNA"/>
</dbReference>
<dbReference type="AlphaFoldDB" id="A0A8J4UJ53"/>
<comment type="caution">
    <text evidence="1">The sequence shown here is derived from an EMBL/GenBank/DDBJ whole genome shotgun (WGS) entry which is preliminary data.</text>
</comment>
<reference evidence="1" key="1">
    <citation type="submission" date="2020-07" db="EMBL/GenBank/DDBJ databases">
        <title>Clarias magur genome sequencing, assembly and annotation.</title>
        <authorList>
            <person name="Kushwaha B."/>
            <person name="Kumar R."/>
            <person name="Das P."/>
            <person name="Joshi C.G."/>
            <person name="Kumar D."/>
            <person name="Nagpure N.S."/>
            <person name="Pandey M."/>
            <person name="Agarwal S."/>
            <person name="Srivastava S."/>
            <person name="Singh M."/>
            <person name="Sahoo L."/>
            <person name="Jayasankar P."/>
            <person name="Meher P.K."/>
            <person name="Koringa P.G."/>
            <person name="Iquebal M.A."/>
            <person name="Das S.P."/>
            <person name="Bit A."/>
            <person name="Patnaik S."/>
            <person name="Patel N."/>
            <person name="Shah T.M."/>
            <person name="Hinsu A."/>
            <person name="Jena J.K."/>
        </authorList>
    </citation>
    <scope>NUCLEOTIDE SEQUENCE</scope>
    <source>
        <strain evidence="1">CIFAMagur01</strain>
        <tissue evidence="1">Testis</tissue>
    </source>
</reference>
<evidence type="ECO:0000313" key="2">
    <source>
        <dbReference type="Proteomes" id="UP000727407"/>
    </source>
</evidence>